<evidence type="ECO:0000256" key="3">
    <source>
        <dbReference type="SAM" id="MobiDB-lite"/>
    </source>
</evidence>
<dbReference type="CDD" id="cd04301">
    <property type="entry name" value="NAT_SF"/>
    <property type="match status" value="1"/>
</dbReference>
<dbReference type="Gene3D" id="3.40.630.30">
    <property type="match status" value="1"/>
</dbReference>
<dbReference type="PANTHER" id="PTHR43877:SF2">
    <property type="entry name" value="AMINOALKYLPHOSPHONATE N-ACETYLTRANSFERASE-RELATED"/>
    <property type="match status" value="1"/>
</dbReference>
<feature type="domain" description="N-acetyltransferase" evidence="4">
    <location>
        <begin position="17"/>
        <end position="164"/>
    </location>
</feature>
<reference evidence="5" key="1">
    <citation type="submission" date="2020-06" db="EMBL/GenBank/DDBJ databases">
        <title>Stable isotope informed genome-resolved metagenomics uncovers potential trophic interactions in rhizosphere soil.</title>
        <authorList>
            <person name="Starr E.P."/>
            <person name="Shi S."/>
            <person name="Blazewicz S.J."/>
            <person name="Koch B.J."/>
            <person name="Probst A.J."/>
            <person name="Hungate B.A."/>
            <person name="Pett-Ridge J."/>
            <person name="Firestone M.K."/>
            <person name="Banfield J.F."/>
        </authorList>
    </citation>
    <scope>NUCLEOTIDE SEQUENCE</scope>
    <source>
        <strain evidence="5">YM_69_17</strain>
    </source>
</reference>
<dbReference type="EMBL" id="JAEKLZ010000301">
    <property type="protein sequence ID" value="MBW8727750.1"/>
    <property type="molecule type" value="Genomic_DNA"/>
</dbReference>
<dbReference type="InterPro" id="IPR000182">
    <property type="entry name" value="GNAT_dom"/>
</dbReference>
<dbReference type="SUPFAM" id="SSF55729">
    <property type="entry name" value="Acyl-CoA N-acyltransferases (Nat)"/>
    <property type="match status" value="1"/>
</dbReference>
<feature type="region of interest" description="Disordered" evidence="3">
    <location>
        <begin position="1"/>
        <end position="22"/>
    </location>
</feature>
<keyword evidence="2" id="KW-0012">Acyltransferase</keyword>
<feature type="compositionally biased region" description="Polar residues" evidence="3">
    <location>
        <begin position="1"/>
        <end position="15"/>
    </location>
</feature>
<dbReference type="Proteomes" id="UP000700706">
    <property type="component" value="Unassembled WGS sequence"/>
</dbReference>
<dbReference type="GO" id="GO:0016747">
    <property type="term" value="F:acyltransferase activity, transferring groups other than amino-acyl groups"/>
    <property type="evidence" value="ECO:0007669"/>
    <property type="project" value="InterPro"/>
</dbReference>
<keyword evidence="1" id="KW-0808">Transferase</keyword>
<dbReference type="PROSITE" id="PS51186">
    <property type="entry name" value="GNAT"/>
    <property type="match status" value="1"/>
</dbReference>
<evidence type="ECO:0000256" key="2">
    <source>
        <dbReference type="ARBA" id="ARBA00023315"/>
    </source>
</evidence>
<evidence type="ECO:0000259" key="4">
    <source>
        <dbReference type="PROSITE" id="PS51186"/>
    </source>
</evidence>
<dbReference type="InterPro" id="IPR050832">
    <property type="entry name" value="Bact_Acetyltransf"/>
</dbReference>
<organism evidence="5 6">
    <name type="scientific">Inquilinus limosus</name>
    <dbReference type="NCBI Taxonomy" id="171674"/>
    <lineage>
        <taxon>Bacteria</taxon>
        <taxon>Pseudomonadati</taxon>
        <taxon>Pseudomonadota</taxon>
        <taxon>Alphaproteobacteria</taxon>
        <taxon>Rhodospirillales</taxon>
        <taxon>Rhodospirillaceae</taxon>
        <taxon>Inquilinus</taxon>
    </lineage>
</organism>
<dbReference type="AlphaFoldDB" id="A0A952FR35"/>
<protein>
    <submittedName>
        <fullName evidence="5">GNAT family N-acetyltransferase</fullName>
    </submittedName>
</protein>
<accession>A0A952FR35</accession>
<dbReference type="PANTHER" id="PTHR43877">
    <property type="entry name" value="AMINOALKYLPHOSPHONATE N-ACETYLTRANSFERASE-RELATED-RELATED"/>
    <property type="match status" value="1"/>
</dbReference>
<evidence type="ECO:0000313" key="6">
    <source>
        <dbReference type="Proteomes" id="UP000700706"/>
    </source>
</evidence>
<name>A0A952FR35_9PROT</name>
<sequence>MSQPALHPQAQQPTTEPRIRRATADDAAAVRTLTRAAYAKWVPVIGREPKPMTADYDQAVREHRIDLLLEGDDLVALIEIIDRGDHLLIKNLAVAPEAQRRGYGRRLLAHAEALAAELGRPLLRLYTNPRFAGNVDLYARAGFAVDHEEPFLEGTTIYMSKPVPLDRPGLSG</sequence>
<comment type="caution">
    <text evidence="5">The sequence shown here is derived from an EMBL/GenBank/DDBJ whole genome shotgun (WGS) entry which is preliminary data.</text>
</comment>
<dbReference type="InterPro" id="IPR016181">
    <property type="entry name" value="Acyl_CoA_acyltransferase"/>
</dbReference>
<evidence type="ECO:0000256" key="1">
    <source>
        <dbReference type="ARBA" id="ARBA00022679"/>
    </source>
</evidence>
<proteinExistence type="predicted"/>
<evidence type="ECO:0000313" key="5">
    <source>
        <dbReference type="EMBL" id="MBW8727750.1"/>
    </source>
</evidence>
<dbReference type="Pfam" id="PF00583">
    <property type="entry name" value="Acetyltransf_1"/>
    <property type="match status" value="1"/>
</dbReference>
<gene>
    <name evidence="5" type="ORF">JF625_21705</name>
</gene>